<dbReference type="OrthoDB" id="2993351at2759"/>
<evidence type="ECO:0000256" key="3">
    <source>
        <dbReference type="ARBA" id="ARBA00022833"/>
    </source>
</evidence>
<gene>
    <name evidence="5" type="primary">Cenpv_1</name>
    <name evidence="5" type="ORF">GWK47_043693</name>
</gene>
<dbReference type="PANTHER" id="PTHR28620">
    <property type="entry name" value="CENTROMERE PROTEIN V"/>
    <property type="match status" value="1"/>
</dbReference>
<keyword evidence="2" id="KW-0479">Metal-binding</keyword>
<dbReference type="GO" id="GO:0016846">
    <property type="term" value="F:carbon-sulfur lyase activity"/>
    <property type="evidence" value="ECO:0007669"/>
    <property type="project" value="InterPro"/>
</dbReference>
<comment type="similarity">
    <text evidence="1">Belongs to the Gfa family.</text>
</comment>
<dbReference type="SUPFAM" id="SSF51316">
    <property type="entry name" value="Mss4-like"/>
    <property type="match status" value="1"/>
</dbReference>
<dbReference type="Pfam" id="PF04828">
    <property type="entry name" value="GFA"/>
    <property type="match status" value="1"/>
</dbReference>
<evidence type="ECO:0000259" key="4">
    <source>
        <dbReference type="PROSITE" id="PS51891"/>
    </source>
</evidence>
<keyword evidence="6" id="KW-1185">Reference proteome</keyword>
<dbReference type="AlphaFoldDB" id="A0A8J4Y804"/>
<dbReference type="PANTHER" id="PTHR28620:SF1">
    <property type="entry name" value="CENP-V_GFA DOMAIN-CONTAINING PROTEIN"/>
    <property type="match status" value="1"/>
</dbReference>
<evidence type="ECO:0000256" key="2">
    <source>
        <dbReference type="ARBA" id="ARBA00022723"/>
    </source>
</evidence>
<dbReference type="Proteomes" id="UP000770661">
    <property type="component" value="Unassembled WGS sequence"/>
</dbReference>
<feature type="domain" description="CENP-V/GFA" evidence="4">
    <location>
        <begin position="8"/>
        <end position="119"/>
    </location>
</feature>
<organism evidence="5 6">
    <name type="scientific">Chionoecetes opilio</name>
    <name type="common">Atlantic snow crab</name>
    <name type="synonym">Cancer opilio</name>
    <dbReference type="NCBI Taxonomy" id="41210"/>
    <lineage>
        <taxon>Eukaryota</taxon>
        <taxon>Metazoa</taxon>
        <taxon>Ecdysozoa</taxon>
        <taxon>Arthropoda</taxon>
        <taxon>Crustacea</taxon>
        <taxon>Multicrustacea</taxon>
        <taxon>Malacostraca</taxon>
        <taxon>Eumalacostraca</taxon>
        <taxon>Eucarida</taxon>
        <taxon>Decapoda</taxon>
        <taxon>Pleocyemata</taxon>
        <taxon>Brachyura</taxon>
        <taxon>Eubrachyura</taxon>
        <taxon>Majoidea</taxon>
        <taxon>Majidae</taxon>
        <taxon>Chionoecetes</taxon>
    </lineage>
</organism>
<dbReference type="Gene3D" id="2.170.150.70">
    <property type="match status" value="1"/>
</dbReference>
<comment type="caution">
    <text evidence="5">The sequence shown here is derived from an EMBL/GenBank/DDBJ whole genome shotgun (WGS) entry which is preliminary data.</text>
</comment>
<keyword evidence="3" id="KW-0862">Zinc</keyword>
<dbReference type="GO" id="GO:0046872">
    <property type="term" value="F:metal ion binding"/>
    <property type="evidence" value="ECO:0007669"/>
    <property type="project" value="UniProtKB-KW"/>
</dbReference>
<sequence length="134" mass="15068">MEGGLVKYKGGCHCGAVRFEVWAPQTLNVIECNCSLCVKKQNKHFVVALSQFKLLSGHDNLTTYTFNTHAAKHTFCSTCGVQPFYIPRSNPDGYGIAPHCLDTEAKKVKTEKFDGQRWEEAFKKSNISTYSKKQ</sequence>
<protein>
    <submittedName>
        <fullName evidence="5">Centromere protein V</fullName>
    </submittedName>
</protein>
<name>A0A8J4Y804_CHIOP</name>
<evidence type="ECO:0000313" key="5">
    <source>
        <dbReference type="EMBL" id="KAG0722890.1"/>
    </source>
</evidence>
<dbReference type="InterPro" id="IPR052355">
    <property type="entry name" value="CENP-V-like"/>
</dbReference>
<proteinExistence type="inferred from homology"/>
<evidence type="ECO:0000256" key="1">
    <source>
        <dbReference type="ARBA" id="ARBA00005495"/>
    </source>
</evidence>
<reference evidence="5" key="1">
    <citation type="submission" date="2020-07" db="EMBL/GenBank/DDBJ databases">
        <title>The High-quality genome of the commercially important snow crab, Chionoecetes opilio.</title>
        <authorList>
            <person name="Jeong J.-H."/>
            <person name="Ryu S."/>
        </authorList>
    </citation>
    <scope>NUCLEOTIDE SEQUENCE</scope>
    <source>
        <strain evidence="5">MADBK_172401_WGS</strain>
        <tissue evidence="5">Digestive gland</tissue>
    </source>
</reference>
<dbReference type="InterPro" id="IPR011057">
    <property type="entry name" value="Mss4-like_sf"/>
</dbReference>
<dbReference type="EMBL" id="JACEEZ010008944">
    <property type="protein sequence ID" value="KAG0722890.1"/>
    <property type="molecule type" value="Genomic_DNA"/>
</dbReference>
<dbReference type="PROSITE" id="PS51891">
    <property type="entry name" value="CENP_V_GFA"/>
    <property type="match status" value="1"/>
</dbReference>
<accession>A0A8J4Y804</accession>
<evidence type="ECO:0000313" key="6">
    <source>
        <dbReference type="Proteomes" id="UP000770661"/>
    </source>
</evidence>
<dbReference type="InterPro" id="IPR006913">
    <property type="entry name" value="CENP-V/GFA"/>
</dbReference>